<dbReference type="PATRIC" id="fig|994573.3.peg.2771"/>
<evidence type="ECO:0000313" key="1">
    <source>
        <dbReference type="EMBL" id="ETA79775.1"/>
    </source>
</evidence>
<dbReference type="EMBL" id="AXUN02000198">
    <property type="protein sequence ID" value="ETA79775.1"/>
    <property type="molecule type" value="Genomic_DNA"/>
</dbReference>
<reference evidence="1 2" key="1">
    <citation type="journal article" date="2014" name="Genome Announc.">
        <title>Genome Sequence of Youngiibacter fragilis, the Type Strain of the Genus Youngiibacter.</title>
        <authorList>
            <person name="Wawrik C.B."/>
            <person name="Callaghan A.V."/>
            <person name="Stamps B.W."/>
            <person name="Wawrik B."/>
        </authorList>
    </citation>
    <scope>NUCLEOTIDE SEQUENCE [LARGE SCALE GENOMIC DNA]</scope>
    <source>
        <strain evidence="1 2">232.1</strain>
    </source>
</reference>
<name>V7I0L8_9CLOT</name>
<protein>
    <submittedName>
        <fullName evidence="1">Molybdenum hydroxylase</fullName>
    </submittedName>
</protein>
<accession>V7I0L8</accession>
<evidence type="ECO:0000313" key="2">
    <source>
        <dbReference type="Proteomes" id="UP000017747"/>
    </source>
</evidence>
<dbReference type="RefSeq" id="WP_023386230.1">
    <property type="nucleotide sequence ID" value="NZ_AXUN02000198.1"/>
</dbReference>
<dbReference type="OrthoDB" id="9815497at2"/>
<gene>
    <name evidence="1" type="ORF">T472_0214725</name>
</gene>
<comment type="caution">
    <text evidence="1">The sequence shown here is derived from an EMBL/GenBank/DDBJ whole genome shotgun (WGS) entry which is preliminary data.</text>
</comment>
<dbReference type="InterPro" id="IPR017695">
    <property type="entry name" value="Se-dep_Mo_hydrolase_YqeB"/>
</dbReference>
<dbReference type="Proteomes" id="UP000017747">
    <property type="component" value="Unassembled WGS sequence"/>
</dbReference>
<keyword evidence="2" id="KW-1185">Reference proteome</keyword>
<dbReference type="eggNOG" id="COG3608">
    <property type="taxonomic scope" value="Bacteria"/>
</dbReference>
<dbReference type="STRING" id="994573.T472_0214725"/>
<organism evidence="1 2">
    <name type="scientific">Youngiibacter fragilis 232.1</name>
    <dbReference type="NCBI Taxonomy" id="994573"/>
    <lineage>
        <taxon>Bacteria</taxon>
        <taxon>Bacillati</taxon>
        <taxon>Bacillota</taxon>
        <taxon>Clostridia</taxon>
        <taxon>Eubacteriales</taxon>
        <taxon>Clostridiaceae</taxon>
        <taxon>Youngiibacter</taxon>
    </lineage>
</organism>
<sequence>MNNLVIVRGGGDLASGVILKLHRCGFRVLVLESDDPSCIRRTVSFGDSVHIGSVTLEGTTAVFAGSTAEIGAIWDKGQVPVLSDESGFILSILKPMAVVDAIIAKKNLGTSKKMAPITIALGPGFEAGVDVDTVIETNRGHDLGRLIFEGTASENTGVPGVVGGFGIERVIYSSKAGRLTHTRKIGDRVAKGETIAAIDGTDVVASIDGVLRGLIREGSVPEGMKIADIDPREGSEGYCFTISDKANALGGAALEALLIGVRKHGFSLDQ</sequence>
<proteinExistence type="predicted"/>
<dbReference type="AlphaFoldDB" id="V7I0L8"/>
<dbReference type="NCBIfam" id="TIGR03309">
    <property type="entry name" value="matur_yqeB"/>
    <property type="match status" value="1"/>
</dbReference>